<evidence type="ECO:0000313" key="1">
    <source>
        <dbReference type="EMBL" id="MFH7593529.1"/>
    </source>
</evidence>
<protein>
    <submittedName>
        <fullName evidence="1">Uncharacterized protein</fullName>
    </submittedName>
</protein>
<dbReference type="Proteomes" id="UP001610631">
    <property type="component" value="Unassembled WGS sequence"/>
</dbReference>
<gene>
    <name evidence="1" type="ORF">WDV06_00285</name>
</gene>
<keyword evidence="2" id="KW-1185">Reference proteome</keyword>
<dbReference type="RefSeq" id="WP_395507515.1">
    <property type="nucleotide sequence ID" value="NZ_JBBDHD010000001.1"/>
</dbReference>
<comment type="caution">
    <text evidence="1">The sequence shown here is derived from an EMBL/GenBank/DDBJ whole genome shotgun (WGS) entry which is preliminary data.</text>
</comment>
<proteinExistence type="predicted"/>
<dbReference type="EMBL" id="JBBDHD010000001">
    <property type="protein sequence ID" value="MFH7593529.1"/>
    <property type="molecule type" value="Genomic_DNA"/>
</dbReference>
<reference evidence="1 2" key="1">
    <citation type="submission" date="2024-03" db="EMBL/GenBank/DDBJ databases">
        <title>Whole genome sequencing of Streptomyces racemochromogenes, to identify antimicrobial biosynthetic gene clusters.</title>
        <authorList>
            <person name="Suryawanshi P."/>
            <person name="Krishnaraj P.U."/>
            <person name="Arun Y.P."/>
            <person name="Suryawanshi M.P."/>
            <person name="Rakshit O."/>
        </authorList>
    </citation>
    <scope>NUCLEOTIDE SEQUENCE [LARGE SCALE GENOMIC DNA]</scope>
    <source>
        <strain evidence="1 2">AUDT626</strain>
    </source>
</reference>
<name>A0ABW7P5C4_9ACTN</name>
<evidence type="ECO:0000313" key="2">
    <source>
        <dbReference type="Proteomes" id="UP001610631"/>
    </source>
</evidence>
<organism evidence="1 2">
    <name type="scientific">Streptomyces racemochromogenes</name>
    <dbReference type="NCBI Taxonomy" id="67353"/>
    <lineage>
        <taxon>Bacteria</taxon>
        <taxon>Bacillati</taxon>
        <taxon>Actinomycetota</taxon>
        <taxon>Actinomycetes</taxon>
        <taxon>Kitasatosporales</taxon>
        <taxon>Streptomycetaceae</taxon>
        <taxon>Streptomyces</taxon>
    </lineage>
</organism>
<accession>A0ABW7P5C4</accession>
<sequence>MSEPVEAAEFAFELGWRLRGLEAALGGGGWRRAGAGLSVRVRPDGGGGTWTAVGDDGRRRVARTAGSADEATAQVQEAFGVEGWRPQPPPPPGWQRFTLLHRPAGECPTYGDPRYDRLKAEPPRGCVAEEVGGGFGLRCERPGVRLLDAVAATCAEVRAGYGLLMCDLGVEKVQEWAADGPDGWGAEIVGQLLLMAAERGPRLGYSVEDLAGFLRAAAGCVR</sequence>